<organism evidence="11 12">
    <name type="scientific">Polyrhizophydium stewartii</name>
    <dbReference type="NCBI Taxonomy" id="2732419"/>
    <lineage>
        <taxon>Eukaryota</taxon>
        <taxon>Fungi</taxon>
        <taxon>Fungi incertae sedis</taxon>
        <taxon>Chytridiomycota</taxon>
        <taxon>Chytridiomycota incertae sedis</taxon>
        <taxon>Chytridiomycetes</taxon>
        <taxon>Rhizophydiales</taxon>
        <taxon>Rhizophydiales incertae sedis</taxon>
        <taxon>Polyrhizophydium</taxon>
    </lineage>
</organism>
<evidence type="ECO:0000256" key="6">
    <source>
        <dbReference type="ARBA" id="ARBA00022792"/>
    </source>
</evidence>
<evidence type="ECO:0000313" key="12">
    <source>
        <dbReference type="Proteomes" id="UP001527925"/>
    </source>
</evidence>
<dbReference type="EMBL" id="JADGIZ020000044">
    <property type="protein sequence ID" value="KAL2913599.1"/>
    <property type="molecule type" value="Genomic_DNA"/>
</dbReference>
<comment type="subcellular location">
    <subcellularLocation>
        <location evidence="2">Mitochondrion inner membrane</location>
        <topology evidence="2">Peripheral membrane protein</topology>
        <orientation evidence="2">Matrix side</orientation>
    </subcellularLocation>
</comment>
<name>A0ABR4N280_9FUNG</name>
<evidence type="ECO:0000256" key="7">
    <source>
        <dbReference type="ARBA" id="ARBA00022982"/>
    </source>
</evidence>
<evidence type="ECO:0000313" key="11">
    <source>
        <dbReference type="EMBL" id="KAL2913599.1"/>
    </source>
</evidence>
<evidence type="ECO:0000256" key="1">
    <source>
        <dbReference type="ARBA" id="ARBA00003195"/>
    </source>
</evidence>
<protein>
    <recommendedName>
        <fullName evidence="10">Ribosomal protein/NADH dehydrogenase domain-containing protein</fullName>
    </recommendedName>
</protein>
<comment type="caution">
    <text evidence="11">The sequence shown here is derived from an EMBL/GenBank/DDBJ whole genome shotgun (WGS) entry which is preliminary data.</text>
</comment>
<keyword evidence="8" id="KW-0496">Mitochondrion</keyword>
<dbReference type="SUPFAM" id="SSF52833">
    <property type="entry name" value="Thioredoxin-like"/>
    <property type="match status" value="1"/>
</dbReference>
<keyword evidence="4" id="KW-0813">Transport</keyword>
<dbReference type="InterPro" id="IPR007741">
    <property type="entry name" value="Ribosomal_mL43/mS25/NADH_DH"/>
</dbReference>
<evidence type="ECO:0000256" key="9">
    <source>
        <dbReference type="ARBA" id="ARBA00023136"/>
    </source>
</evidence>
<evidence type="ECO:0000256" key="3">
    <source>
        <dbReference type="ARBA" id="ARBA00008939"/>
    </source>
</evidence>
<accession>A0ABR4N280</accession>
<evidence type="ECO:0000256" key="8">
    <source>
        <dbReference type="ARBA" id="ARBA00023128"/>
    </source>
</evidence>
<dbReference type="Gene3D" id="3.40.30.10">
    <property type="entry name" value="Glutaredoxin"/>
    <property type="match status" value="1"/>
</dbReference>
<feature type="domain" description="Ribosomal protein/NADH dehydrogenase" evidence="10">
    <location>
        <begin position="18"/>
        <end position="91"/>
    </location>
</feature>
<comment type="similarity">
    <text evidence="3">Belongs to the complex I NDUFA2 subunit family.</text>
</comment>
<keyword evidence="7" id="KW-0249">Electron transport</keyword>
<gene>
    <name evidence="11" type="ORF">HK105_206901</name>
</gene>
<evidence type="ECO:0000259" key="10">
    <source>
        <dbReference type="SMART" id="SM00916"/>
    </source>
</evidence>
<dbReference type="SMART" id="SM00916">
    <property type="entry name" value="L51_S25_CI-B8"/>
    <property type="match status" value="1"/>
</dbReference>
<keyword evidence="6" id="KW-0999">Mitochondrion inner membrane</keyword>
<dbReference type="PANTHER" id="PTHR12878:SF0">
    <property type="entry name" value="NADH DEHYDROGENASE [UBIQUINONE] 1 ALPHA SUBCOMPLEX SUBUNIT 2"/>
    <property type="match status" value="1"/>
</dbReference>
<dbReference type="Proteomes" id="UP001527925">
    <property type="component" value="Unassembled WGS sequence"/>
</dbReference>
<evidence type="ECO:0000256" key="2">
    <source>
        <dbReference type="ARBA" id="ARBA00004443"/>
    </source>
</evidence>
<keyword evidence="12" id="KW-1185">Reference proteome</keyword>
<keyword evidence="9" id="KW-0472">Membrane</keyword>
<evidence type="ECO:0000256" key="5">
    <source>
        <dbReference type="ARBA" id="ARBA00022660"/>
    </source>
</evidence>
<dbReference type="Pfam" id="PF05047">
    <property type="entry name" value="L51_S25_CI-B8"/>
    <property type="match status" value="1"/>
</dbReference>
<reference evidence="11 12" key="1">
    <citation type="submission" date="2023-09" db="EMBL/GenBank/DDBJ databases">
        <title>Pangenome analysis of Batrachochytrium dendrobatidis and related Chytrids.</title>
        <authorList>
            <person name="Yacoub M.N."/>
            <person name="Stajich J.E."/>
            <person name="James T.Y."/>
        </authorList>
    </citation>
    <scope>NUCLEOTIDE SEQUENCE [LARGE SCALE GENOMIC DNA]</scope>
    <source>
        <strain evidence="11 12">JEL0888</strain>
    </source>
</reference>
<dbReference type="PIRSF" id="PIRSF005822">
    <property type="entry name" value="NDUA2"/>
    <property type="match status" value="1"/>
</dbReference>
<dbReference type="InterPro" id="IPR016464">
    <property type="entry name" value="NADH_Ub_cplx-1_asu_su-2"/>
</dbReference>
<dbReference type="PANTHER" id="PTHR12878">
    <property type="entry name" value="NADH-UBIQUINONE OXIDOREDUCTASE B8 SUBUNIT"/>
    <property type="match status" value="1"/>
</dbReference>
<evidence type="ECO:0000256" key="4">
    <source>
        <dbReference type="ARBA" id="ARBA00022448"/>
    </source>
</evidence>
<comment type="function">
    <text evidence="1">Accessory subunit of the mitochondrial membrane respiratory chain NADH dehydrogenase (Complex I), that is believed not to be involved in catalysis. Complex I functions in the transfer of electrons from NADH to the respiratory chain. The immediate electron acceptor for the enzyme is believed to be ubiquinone.</text>
</comment>
<proteinExistence type="inferred from homology"/>
<dbReference type="InterPro" id="IPR036249">
    <property type="entry name" value="Thioredoxin-like_sf"/>
</dbReference>
<sequence length="97" mass="10515">MSAFVSSALRELRLHLSPSSPGSKGVRDFVLKTYPAMKAANPSLPVLIREAPGVEARVFARYAFGVERKITLENLSEDEVASKLKQLAETKPSSAQA</sequence>
<keyword evidence="5" id="KW-0679">Respiratory chain</keyword>